<reference evidence="2 4" key="2">
    <citation type="submission" date="2020-06" db="EMBL/GenBank/DDBJ databases">
        <title>REHAB project genomes.</title>
        <authorList>
            <person name="Shaw L.P."/>
        </authorList>
    </citation>
    <scope>NUCLEOTIDE SEQUENCE [LARGE SCALE GENOMIC DNA]</scope>
    <source>
        <strain evidence="2 4">RHB01-C20</strain>
    </source>
</reference>
<reference evidence="1 3" key="1">
    <citation type="submission" date="2018-10" db="EMBL/GenBank/DDBJ databases">
        <authorList>
            <consortium name="NARMS: The National Antimicrobial Resistance Monitoring System"/>
        </authorList>
    </citation>
    <scope>NUCLEOTIDE SEQUENCE [LARGE SCALE GENOMIC DNA]</scope>
    <source>
        <strain evidence="1 3">CVM N17EC0276</strain>
    </source>
</reference>
<evidence type="ECO:0000313" key="3">
    <source>
        <dbReference type="Proteomes" id="UP000271175"/>
    </source>
</evidence>
<dbReference type="EMBL" id="ROAL01000004">
    <property type="protein sequence ID" value="MIB59927.1"/>
    <property type="molecule type" value="Genomic_DNA"/>
</dbReference>
<evidence type="ECO:0000313" key="2">
    <source>
        <dbReference type="EMBL" id="QMS38310.1"/>
    </source>
</evidence>
<evidence type="ECO:0000313" key="4">
    <source>
        <dbReference type="Proteomes" id="UP000514533"/>
    </source>
</evidence>
<sequence>MQPSPAMQALIEQVYHIFRRYPVPQQFVVCCEYCLSQQEQKALRNTSLRAIPYSLINAWNSSPGPDPQNSDEVRYFLPRLLEFVAQRQFDNIHEVFSLRRINLASKENWREDERAILQRFACQYMADWVSGDEAVELQYMLEMFSRADIALSPLLDAVISVPGYQPTVSMACLLWHNREENIQNSRFEQDDDDKAITAQINAWAFNNQSILKERARQAIENPLKQPEQGTQYQIWEDDWMIDECLCAMYDASSESSGQ</sequence>
<dbReference type="Proteomes" id="UP000271175">
    <property type="component" value="Unassembled WGS sequence"/>
</dbReference>
<evidence type="ECO:0000313" key="1">
    <source>
        <dbReference type="EMBL" id="MIB59927.1"/>
    </source>
</evidence>
<accession>A0A0K5WNS4</accession>
<dbReference type="AlphaFoldDB" id="A0A0K5WNS4"/>
<gene>
    <name evidence="1" type="ORF">D9E49_05765</name>
    <name evidence="2" type="ORF">HVV39_09870</name>
</gene>
<dbReference type="RefSeq" id="WP_024223008.1">
    <property type="nucleotide sequence ID" value="NZ_BFQW01000051.1"/>
</dbReference>
<organism evidence="1 3">
    <name type="scientific">Escherichia coli</name>
    <dbReference type="NCBI Taxonomy" id="562"/>
    <lineage>
        <taxon>Bacteria</taxon>
        <taxon>Pseudomonadati</taxon>
        <taxon>Pseudomonadota</taxon>
        <taxon>Gammaproteobacteria</taxon>
        <taxon>Enterobacterales</taxon>
        <taxon>Enterobacteriaceae</taxon>
        <taxon>Escherichia</taxon>
    </lineage>
</organism>
<proteinExistence type="predicted"/>
<name>A0A0K5WNS4_ECOLX</name>
<protein>
    <submittedName>
        <fullName evidence="1">Uncharacterized protein</fullName>
    </submittedName>
</protein>
<dbReference type="EMBL" id="CP055981">
    <property type="protein sequence ID" value="QMS38310.1"/>
    <property type="molecule type" value="Genomic_DNA"/>
</dbReference>
<dbReference type="Proteomes" id="UP000514533">
    <property type="component" value="Chromosome"/>
</dbReference>